<keyword evidence="2" id="KW-0288">FMN</keyword>
<dbReference type="InterPro" id="IPR036513">
    <property type="entry name" value="STAS_dom_sf"/>
</dbReference>
<dbReference type="CDD" id="cd07041">
    <property type="entry name" value="STAS_RsbR_RsbS_like"/>
    <property type="match status" value="1"/>
</dbReference>
<organism evidence="6 7">
    <name type="scientific">Sporosarcina oncorhynchi</name>
    <dbReference type="NCBI Taxonomy" id="3056444"/>
    <lineage>
        <taxon>Bacteria</taxon>
        <taxon>Bacillati</taxon>
        <taxon>Bacillota</taxon>
        <taxon>Bacilli</taxon>
        <taxon>Bacillales</taxon>
        <taxon>Caryophanaceae</taxon>
        <taxon>Sporosarcina</taxon>
    </lineage>
</organism>
<dbReference type="SUPFAM" id="SSF52091">
    <property type="entry name" value="SpoIIaa-like"/>
    <property type="match status" value="1"/>
</dbReference>
<dbReference type="Gene3D" id="3.30.450.20">
    <property type="entry name" value="PAS domain"/>
    <property type="match status" value="1"/>
</dbReference>
<gene>
    <name evidence="6" type="ORF">QWT69_16970</name>
</gene>
<dbReference type="RefSeq" id="WP_317967710.1">
    <property type="nucleotide sequence ID" value="NZ_CP129118.1"/>
</dbReference>
<dbReference type="NCBIfam" id="TIGR00229">
    <property type="entry name" value="sensory_box"/>
    <property type="match status" value="1"/>
</dbReference>
<dbReference type="EMBL" id="CP129118">
    <property type="protein sequence ID" value="WOV87517.1"/>
    <property type="molecule type" value="Genomic_DNA"/>
</dbReference>
<dbReference type="SMART" id="SM00086">
    <property type="entry name" value="PAC"/>
    <property type="match status" value="1"/>
</dbReference>
<evidence type="ECO:0000256" key="2">
    <source>
        <dbReference type="ARBA" id="ARBA00022643"/>
    </source>
</evidence>
<evidence type="ECO:0000313" key="7">
    <source>
        <dbReference type="Proteomes" id="UP001303902"/>
    </source>
</evidence>
<dbReference type="Pfam" id="PF01740">
    <property type="entry name" value="STAS"/>
    <property type="match status" value="1"/>
</dbReference>
<reference evidence="6 7" key="1">
    <citation type="submission" date="2023-06" db="EMBL/GenBank/DDBJ databases">
        <title>Sporosarcina sp. nov., isolated from Korean tranditional fermented seafood 'Jeotgal'.</title>
        <authorList>
            <person name="Yang A.I."/>
            <person name="Shin N.-R."/>
        </authorList>
    </citation>
    <scope>NUCLEOTIDE SEQUENCE [LARGE SCALE GENOMIC DNA]</scope>
    <source>
        <strain evidence="6 7">T2O-4</strain>
    </source>
</reference>
<feature type="domain" description="STAS" evidence="5">
    <location>
        <begin position="144"/>
        <end position="255"/>
    </location>
</feature>
<name>A0ABZ0L4K4_9BACL</name>
<sequence length="256" mass="28528">MNKLPDSIQVELLTAMLDGSQVAALVTDPSQSDNPIIFANQTFEKLTGYSMDETVGRNCRFLQGESTDTASIEIIRNAITDKRPVMMTLLNYKKDGTPFWNRLSIKPLEIQGKLFFIGTQTDVSLVQIQQKKIYEKEQEIEQLTVPILMIQQNLAAISLIGRMSHERVESLCKKLSEFVEREPVDNIVIDISGLVWEESSSLGGLHIVQNVLKLMGTQLYVTGISPKIAQSLAMGGESGDQLTTFATIRHAIENIK</sequence>
<dbReference type="Proteomes" id="UP001303902">
    <property type="component" value="Chromosome"/>
</dbReference>
<dbReference type="PANTHER" id="PTHR47429">
    <property type="entry name" value="PROTEIN TWIN LOV 1"/>
    <property type="match status" value="1"/>
</dbReference>
<evidence type="ECO:0000256" key="1">
    <source>
        <dbReference type="ARBA" id="ARBA00022630"/>
    </source>
</evidence>
<keyword evidence="3" id="KW-0157">Chromophore</keyword>
<dbReference type="PANTHER" id="PTHR47429:SF2">
    <property type="entry name" value="PROTEIN TWIN LOV 1"/>
    <property type="match status" value="1"/>
</dbReference>
<dbReference type="Pfam" id="PF13426">
    <property type="entry name" value="PAS_9"/>
    <property type="match status" value="1"/>
</dbReference>
<dbReference type="InterPro" id="IPR000014">
    <property type="entry name" value="PAS"/>
</dbReference>
<feature type="domain" description="PAS" evidence="4">
    <location>
        <begin position="9"/>
        <end position="82"/>
    </location>
</feature>
<dbReference type="InterPro" id="IPR002645">
    <property type="entry name" value="STAS_dom"/>
</dbReference>
<dbReference type="PROSITE" id="PS50112">
    <property type="entry name" value="PAS"/>
    <property type="match status" value="1"/>
</dbReference>
<dbReference type="PROSITE" id="PS50801">
    <property type="entry name" value="STAS"/>
    <property type="match status" value="1"/>
</dbReference>
<dbReference type="SUPFAM" id="SSF55785">
    <property type="entry name" value="PYP-like sensor domain (PAS domain)"/>
    <property type="match status" value="1"/>
</dbReference>
<proteinExistence type="predicted"/>
<evidence type="ECO:0000259" key="4">
    <source>
        <dbReference type="PROSITE" id="PS50112"/>
    </source>
</evidence>
<dbReference type="CDD" id="cd00130">
    <property type="entry name" value="PAS"/>
    <property type="match status" value="1"/>
</dbReference>
<dbReference type="Gene3D" id="3.30.750.24">
    <property type="entry name" value="STAS domain"/>
    <property type="match status" value="1"/>
</dbReference>
<dbReference type="InterPro" id="IPR001610">
    <property type="entry name" value="PAC"/>
</dbReference>
<evidence type="ECO:0000256" key="3">
    <source>
        <dbReference type="ARBA" id="ARBA00022991"/>
    </source>
</evidence>
<evidence type="ECO:0000259" key="5">
    <source>
        <dbReference type="PROSITE" id="PS50801"/>
    </source>
</evidence>
<keyword evidence="7" id="KW-1185">Reference proteome</keyword>
<accession>A0ABZ0L4K4</accession>
<dbReference type="InterPro" id="IPR035965">
    <property type="entry name" value="PAS-like_dom_sf"/>
</dbReference>
<keyword evidence="1" id="KW-0285">Flavoprotein</keyword>
<evidence type="ECO:0000313" key="6">
    <source>
        <dbReference type="EMBL" id="WOV87517.1"/>
    </source>
</evidence>
<protein>
    <submittedName>
        <fullName evidence="6">PAS domain-containing protein</fullName>
    </submittedName>
</protein>